<comment type="similarity">
    <text evidence="2 9">Belongs to the class-III pyridoxal-phosphate-dependent aminotransferase family.</text>
</comment>
<evidence type="ECO:0000256" key="1">
    <source>
        <dbReference type="ARBA" id="ARBA00001933"/>
    </source>
</evidence>
<dbReference type="GO" id="GO:0009450">
    <property type="term" value="P:gamma-aminobutyric acid catabolic process"/>
    <property type="evidence" value="ECO:0007669"/>
    <property type="project" value="TreeGrafter"/>
</dbReference>
<dbReference type="InterPro" id="IPR017657">
    <property type="entry name" value="L-lysine_6-transaminase"/>
</dbReference>
<evidence type="ECO:0000313" key="10">
    <source>
        <dbReference type="EMBL" id="SDT04540.1"/>
    </source>
</evidence>
<dbReference type="OrthoDB" id="4510254at2"/>
<dbReference type="SUPFAM" id="SSF53383">
    <property type="entry name" value="PLP-dependent transferases"/>
    <property type="match status" value="1"/>
</dbReference>
<evidence type="ECO:0000256" key="6">
    <source>
        <dbReference type="ARBA" id="ARBA00022898"/>
    </source>
</evidence>
<evidence type="ECO:0000313" key="11">
    <source>
        <dbReference type="Proteomes" id="UP000199103"/>
    </source>
</evidence>
<dbReference type="RefSeq" id="WP_091527130.1">
    <property type="nucleotide sequence ID" value="NZ_LT629772.1"/>
</dbReference>
<evidence type="ECO:0000256" key="7">
    <source>
        <dbReference type="ARBA" id="ARBA00030921"/>
    </source>
</evidence>
<comment type="cofactor">
    <cofactor evidence="1">
        <name>pyridoxal 5'-phosphate</name>
        <dbReference type="ChEBI" id="CHEBI:597326"/>
    </cofactor>
</comment>
<dbReference type="InterPro" id="IPR005814">
    <property type="entry name" value="Aminotrans_3"/>
</dbReference>
<dbReference type="GO" id="GO:0045484">
    <property type="term" value="F:L-lysine 6-transaminase activity"/>
    <property type="evidence" value="ECO:0007669"/>
    <property type="project" value="UniProtKB-EC"/>
</dbReference>
<dbReference type="Gene3D" id="3.40.640.10">
    <property type="entry name" value="Type I PLP-dependent aspartate aminotransferase-like (Major domain)"/>
    <property type="match status" value="1"/>
</dbReference>
<dbReference type="InterPro" id="IPR015424">
    <property type="entry name" value="PyrdxlP-dep_Trfase"/>
</dbReference>
<dbReference type="EMBL" id="LT629772">
    <property type="protein sequence ID" value="SDT04540.1"/>
    <property type="molecule type" value="Genomic_DNA"/>
</dbReference>
<keyword evidence="6 9" id="KW-0663">Pyridoxal phosphate</keyword>
<dbReference type="GO" id="GO:0017000">
    <property type="term" value="P:antibiotic biosynthetic process"/>
    <property type="evidence" value="ECO:0007669"/>
    <property type="project" value="InterPro"/>
</dbReference>
<dbReference type="NCBIfam" id="TIGR03251">
    <property type="entry name" value="LAT_fam"/>
    <property type="match status" value="1"/>
</dbReference>
<sequence length="453" mass="49072">MAEHVSIQPAEVHASLSRHLLTDGFKLVIDLAASRGSRVVDARNGDRYLDLYTFFASAPLGLNPPGIVDDPAFMDKLGRIAANKPANSDVYSPEYAEFVEAFARVLGDPELPHLFFIEGGALAVENALKVAFDWKSRHNEAAGRPAELGTKIMHLTKAFHGRSGYTMSLTNTEPGKVARYPKFDWPRIDVPAITFPLDDHLDAVIAAEERALSQARKAFGDHPHDIAAFICEPIQGEGGDNHLRAEFLQAMQQLAHDHDALFIVDEVQTGTGTTGTAWAYQQLGLEPDVVAFSKKVQVGGIMAGRRVDEVPDNVFAVSGRINSTWGGGLVDMVRATRILEIIERDGLIEAAAGKGDRLLDRLWGLTDETGGVLSNVRGRGLMIAVDLPDPQTRDTVLAELRDREHVLALPSGERAIRFRPALSITEEELDEVVAALGRVVASAIGSGVVGEAK</sequence>
<dbReference type="InterPro" id="IPR015421">
    <property type="entry name" value="PyrdxlP-dep_Trfase_major"/>
</dbReference>
<dbReference type="STRING" id="630515.SAMN04489812_3938"/>
<evidence type="ECO:0000256" key="8">
    <source>
        <dbReference type="ARBA" id="ARBA00050040"/>
    </source>
</evidence>
<keyword evidence="4" id="KW-0032">Aminotransferase</keyword>
<dbReference type="AlphaFoldDB" id="A0A1H1X623"/>
<evidence type="ECO:0000256" key="2">
    <source>
        <dbReference type="ARBA" id="ARBA00008954"/>
    </source>
</evidence>
<dbReference type="GO" id="GO:0030170">
    <property type="term" value="F:pyridoxal phosphate binding"/>
    <property type="evidence" value="ECO:0007669"/>
    <property type="project" value="InterPro"/>
</dbReference>
<keyword evidence="11" id="KW-1185">Reference proteome</keyword>
<reference evidence="10 11" key="1">
    <citation type="submission" date="2016-10" db="EMBL/GenBank/DDBJ databases">
        <authorList>
            <person name="de Groot N.N."/>
        </authorList>
    </citation>
    <scope>NUCLEOTIDE SEQUENCE [LARGE SCALE GENOMIC DNA]</scope>
    <source>
        <strain evidence="10 11">DSM 21800</strain>
    </source>
</reference>
<dbReference type="Pfam" id="PF00202">
    <property type="entry name" value="Aminotran_3"/>
    <property type="match status" value="1"/>
</dbReference>
<dbReference type="InterPro" id="IPR015422">
    <property type="entry name" value="PyrdxlP-dep_Trfase_small"/>
</dbReference>
<gene>
    <name evidence="10" type="ORF">SAMN04489812_3938</name>
</gene>
<keyword evidence="5" id="KW-0808">Transferase</keyword>
<dbReference type="PIRSF" id="PIRSF000521">
    <property type="entry name" value="Transaminase_4ab_Lys_Orn"/>
    <property type="match status" value="1"/>
</dbReference>
<evidence type="ECO:0000256" key="9">
    <source>
        <dbReference type="RuleBase" id="RU003560"/>
    </source>
</evidence>
<dbReference type="Proteomes" id="UP000199103">
    <property type="component" value="Chromosome I"/>
</dbReference>
<dbReference type="PANTHER" id="PTHR43206">
    <property type="entry name" value="AMINOTRANSFERASE"/>
    <property type="match status" value="1"/>
</dbReference>
<evidence type="ECO:0000256" key="3">
    <source>
        <dbReference type="ARBA" id="ARBA00013071"/>
    </source>
</evidence>
<name>A0A1H1X623_9ACTN</name>
<evidence type="ECO:0000256" key="5">
    <source>
        <dbReference type="ARBA" id="ARBA00022679"/>
    </source>
</evidence>
<accession>A0A1H1X623</accession>
<dbReference type="Gene3D" id="3.90.1150.10">
    <property type="entry name" value="Aspartate Aminotransferase, domain 1"/>
    <property type="match status" value="1"/>
</dbReference>
<dbReference type="CDD" id="cd00610">
    <property type="entry name" value="OAT_like"/>
    <property type="match status" value="1"/>
</dbReference>
<proteinExistence type="inferred from homology"/>
<protein>
    <recommendedName>
        <fullName evidence="8">L-lysine-epsilon aminotransferase</fullName>
        <ecNumber evidence="3">2.6.1.36</ecNumber>
    </recommendedName>
    <alternativeName>
        <fullName evidence="7">Lysine 6-aminotransferase</fullName>
    </alternativeName>
</protein>
<evidence type="ECO:0000256" key="4">
    <source>
        <dbReference type="ARBA" id="ARBA00022576"/>
    </source>
</evidence>
<organism evidence="10 11">
    <name type="scientific">Microlunatus soli</name>
    <dbReference type="NCBI Taxonomy" id="630515"/>
    <lineage>
        <taxon>Bacteria</taxon>
        <taxon>Bacillati</taxon>
        <taxon>Actinomycetota</taxon>
        <taxon>Actinomycetes</taxon>
        <taxon>Propionibacteriales</taxon>
        <taxon>Propionibacteriaceae</taxon>
        <taxon>Microlunatus</taxon>
    </lineage>
</organism>
<dbReference type="EC" id="2.6.1.36" evidence="3"/>
<dbReference type="PANTHER" id="PTHR43206:SF2">
    <property type="entry name" value="4-AMINOBUTYRATE AMINOTRANSFERASE GABT"/>
    <property type="match status" value="1"/>
</dbReference>